<dbReference type="EMBL" id="RWGY01000002">
    <property type="protein sequence ID" value="TVU50060.1"/>
    <property type="molecule type" value="Genomic_DNA"/>
</dbReference>
<protein>
    <submittedName>
        <fullName evidence="1">Uncharacterized protein</fullName>
    </submittedName>
</protein>
<accession>A0A5J9WRU4</accession>
<name>A0A5J9WRU4_9POAL</name>
<dbReference type="Gramene" id="TVU50060">
    <property type="protein sequence ID" value="TVU50060"/>
    <property type="gene ID" value="EJB05_01415"/>
</dbReference>
<keyword evidence="2" id="KW-1185">Reference proteome</keyword>
<reference evidence="1 2" key="1">
    <citation type="journal article" date="2019" name="Sci. Rep.">
        <title>A high-quality genome of Eragrostis curvula grass provides insights into Poaceae evolution and supports new strategies to enhance forage quality.</title>
        <authorList>
            <person name="Carballo J."/>
            <person name="Santos B.A.C.M."/>
            <person name="Zappacosta D."/>
            <person name="Garbus I."/>
            <person name="Selva J.P."/>
            <person name="Gallo C.A."/>
            <person name="Diaz A."/>
            <person name="Albertini E."/>
            <person name="Caccamo M."/>
            <person name="Echenique V."/>
        </authorList>
    </citation>
    <scope>NUCLEOTIDE SEQUENCE [LARGE SCALE GENOMIC DNA]</scope>
    <source>
        <strain evidence="2">cv. Victoria</strain>
        <tissue evidence="1">Leaf</tissue>
    </source>
</reference>
<dbReference type="Proteomes" id="UP000324897">
    <property type="component" value="Chromosome 6"/>
</dbReference>
<gene>
    <name evidence="1" type="ORF">EJB05_01415</name>
</gene>
<organism evidence="1 2">
    <name type="scientific">Eragrostis curvula</name>
    <name type="common">weeping love grass</name>
    <dbReference type="NCBI Taxonomy" id="38414"/>
    <lineage>
        <taxon>Eukaryota</taxon>
        <taxon>Viridiplantae</taxon>
        <taxon>Streptophyta</taxon>
        <taxon>Embryophyta</taxon>
        <taxon>Tracheophyta</taxon>
        <taxon>Spermatophyta</taxon>
        <taxon>Magnoliopsida</taxon>
        <taxon>Liliopsida</taxon>
        <taxon>Poales</taxon>
        <taxon>Poaceae</taxon>
        <taxon>PACMAD clade</taxon>
        <taxon>Chloridoideae</taxon>
        <taxon>Eragrostideae</taxon>
        <taxon>Eragrostidinae</taxon>
        <taxon>Eragrostis</taxon>
    </lineage>
</organism>
<proteinExistence type="predicted"/>
<evidence type="ECO:0000313" key="1">
    <source>
        <dbReference type="EMBL" id="TVU50060.1"/>
    </source>
</evidence>
<dbReference type="AlphaFoldDB" id="A0A5J9WRU4"/>
<comment type="caution">
    <text evidence="1">The sequence shown here is derived from an EMBL/GenBank/DDBJ whole genome shotgun (WGS) entry which is preliminary data.</text>
</comment>
<sequence>MGQCSFSRQLDVEKVRPQPAAAACVVRRQEQLRKRKAAAHMKQPYHAKSHEDLVLMVSLDAITKIG</sequence>
<dbReference type="OrthoDB" id="687568at2759"/>
<evidence type="ECO:0000313" key="2">
    <source>
        <dbReference type="Proteomes" id="UP000324897"/>
    </source>
</evidence>